<dbReference type="AlphaFoldDB" id="A0A0G4M4D0"/>
<dbReference type="EMBL" id="CVQH01020862">
    <property type="protein sequence ID" value="CRK28760.1"/>
    <property type="molecule type" value="Genomic_DNA"/>
</dbReference>
<proteinExistence type="inferred from homology"/>
<dbReference type="Gene3D" id="1.20.1250.20">
    <property type="entry name" value="MFS general substrate transporter like domains"/>
    <property type="match status" value="1"/>
</dbReference>
<dbReference type="InterPro" id="IPR020846">
    <property type="entry name" value="MFS_dom"/>
</dbReference>
<dbReference type="InterPro" id="IPR005828">
    <property type="entry name" value="MFS_sugar_transport-like"/>
</dbReference>
<gene>
    <name evidence="8" type="ORF">BN1708_004743</name>
</gene>
<evidence type="ECO:0000259" key="7">
    <source>
        <dbReference type="PROSITE" id="PS50850"/>
    </source>
</evidence>
<feature type="domain" description="Major facilitator superfamily (MFS) profile" evidence="7">
    <location>
        <begin position="37"/>
        <end position="499"/>
    </location>
</feature>
<evidence type="ECO:0000256" key="2">
    <source>
        <dbReference type="ARBA" id="ARBA00010992"/>
    </source>
</evidence>
<sequence length="548" mass="62066">MGINTGSSADPIVTRLVAEDKVPFWRKPNLRIMYIWLFLCCMGVEMTSGFDSQLINTLQFSPNFNKYFGDGYLNEDGKPAIEPSMLGFISSCYQLGSILGVPIAPWSNQKYGRRWSIMTGSIIMVIGALLQGFSQHLGMYIISRMLLGLGIVFAIISGAAMIAELGHPKERPVLTSLFNASWFIGSIIACAISLATVEIKSHWSWRIPSLLQICPSVLQIATVFLLPESPRFLISHDRDDEAYAILIKYHAEGDVNSELVRAEMAQMKATIALEMQHSKQSWWDLFRTAGMRRRVLITVFIGLFTQMSGNTLLSYYANLLFDMMGFTTPYAKSRINIANQCWGLMNATVIALIVTRFRRRWMYMISATGMLLVFISMTISFERLRYAKDNGFKNQSAQYAALFFYFAYSPCYNMGNNALTYSEFSLGANGQPYLVELWPYAQRTMGIGVQQIFGKAGGFFSTNVNPLALTELDWKYFAIYCAWIFFELAFIYFMYPETYNRTLEELAFLFEDKTNYDQAAAAVTKQLDAPDVQQVESREVGEHPKSLA</sequence>
<evidence type="ECO:0000256" key="3">
    <source>
        <dbReference type="ARBA" id="ARBA00022692"/>
    </source>
</evidence>
<dbReference type="GO" id="GO:0016020">
    <property type="term" value="C:membrane"/>
    <property type="evidence" value="ECO:0007669"/>
    <property type="project" value="UniProtKB-SubCell"/>
</dbReference>
<keyword evidence="4 6" id="KW-1133">Transmembrane helix</keyword>
<evidence type="ECO:0000256" key="1">
    <source>
        <dbReference type="ARBA" id="ARBA00004141"/>
    </source>
</evidence>
<accession>A0A0G4M4D0</accession>
<feature type="transmembrane region" description="Helical" evidence="6">
    <location>
        <begin position="295"/>
        <end position="317"/>
    </location>
</feature>
<feature type="transmembrane region" description="Helical" evidence="6">
    <location>
        <begin position="361"/>
        <end position="381"/>
    </location>
</feature>
<feature type="transmembrane region" description="Helical" evidence="6">
    <location>
        <begin position="337"/>
        <end position="354"/>
    </location>
</feature>
<evidence type="ECO:0000256" key="6">
    <source>
        <dbReference type="SAM" id="Phobius"/>
    </source>
</evidence>
<evidence type="ECO:0000313" key="8">
    <source>
        <dbReference type="EMBL" id="CRK28760.1"/>
    </source>
</evidence>
<feature type="transmembrane region" description="Helical" evidence="6">
    <location>
        <begin position="115"/>
        <end position="133"/>
    </location>
</feature>
<feature type="transmembrane region" description="Helical" evidence="6">
    <location>
        <begin position="177"/>
        <end position="197"/>
    </location>
</feature>
<keyword evidence="5 6" id="KW-0472">Membrane</keyword>
<keyword evidence="3 6" id="KW-0812">Transmembrane</keyword>
<feature type="transmembrane region" description="Helical" evidence="6">
    <location>
        <begin position="476"/>
        <end position="495"/>
    </location>
</feature>
<dbReference type="GO" id="GO:0005351">
    <property type="term" value="F:carbohydrate:proton symporter activity"/>
    <property type="evidence" value="ECO:0007669"/>
    <property type="project" value="TreeGrafter"/>
</dbReference>
<comment type="subcellular location">
    <subcellularLocation>
        <location evidence="1">Membrane</location>
        <topology evidence="1">Multi-pass membrane protein</topology>
    </subcellularLocation>
</comment>
<dbReference type="PANTHER" id="PTHR48022:SF29">
    <property type="entry name" value="SUGAR TRANSPORTER, PUTATIVE (AFU_ORTHOLOGUE AFUA_6G14500)-RELATED"/>
    <property type="match status" value="1"/>
</dbReference>
<dbReference type="Pfam" id="PF00083">
    <property type="entry name" value="Sugar_tr"/>
    <property type="match status" value="1"/>
</dbReference>
<dbReference type="Proteomes" id="UP000044602">
    <property type="component" value="Unassembled WGS sequence"/>
</dbReference>
<dbReference type="FunFam" id="1.20.1250.20:FF:000117">
    <property type="entry name" value="MFS hexose transporter"/>
    <property type="match status" value="1"/>
</dbReference>
<dbReference type="SUPFAM" id="SSF103473">
    <property type="entry name" value="MFS general substrate transporter"/>
    <property type="match status" value="1"/>
</dbReference>
<dbReference type="InterPro" id="IPR050360">
    <property type="entry name" value="MFS_Sugar_Transporters"/>
</dbReference>
<evidence type="ECO:0000256" key="5">
    <source>
        <dbReference type="ARBA" id="ARBA00023136"/>
    </source>
</evidence>
<feature type="transmembrane region" description="Helical" evidence="6">
    <location>
        <begin position="145"/>
        <end position="165"/>
    </location>
</feature>
<name>A0A0G4M4D0_VERLO</name>
<dbReference type="PROSITE" id="PS50850">
    <property type="entry name" value="MFS"/>
    <property type="match status" value="1"/>
</dbReference>
<feature type="transmembrane region" description="Helical" evidence="6">
    <location>
        <begin position="32"/>
        <end position="50"/>
    </location>
</feature>
<keyword evidence="9" id="KW-1185">Reference proteome</keyword>
<evidence type="ECO:0000313" key="9">
    <source>
        <dbReference type="Proteomes" id="UP000044602"/>
    </source>
</evidence>
<comment type="similarity">
    <text evidence="2">Belongs to the major facilitator superfamily. Sugar transporter (TC 2.A.1.1) family.</text>
</comment>
<evidence type="ECO:0000256" key="4">
    <source>
        <dbReference type="ARBA" id="ARBA00022989"/>
    </source>
</evidence>
<dbReference type="PANTHER" id="PTHR48022">
    <property type="entry name" value="PLASTIDIC GLUCOSE TRANSPORTER 4"/>
    <property type="match status" value="1"/>
</dbReference>
<dbReference type="InterPro" id="IPR036259">
    <property type="entry name" value="MFS_trans_sf"/>
</dbReference>
<reference evidence="8 9" key="1">
    <citation type="submission" date="2015-05" db="EMBL/GenBank/DDBJ databases">
        <authorList>
            <person name="Wang D.B."/>
            <person name="Wang M."/>
        </authorList>
    </citation>
    <scope>NUCLEOTIDE SEQUENCE [LARGE SCALE GENOMIC DNA]</scope>
    <source>
        <strain evidence="8">VL1</strain>
    </source>
</reference>
<protein>
    <recommendedName>
        <fullName evidence="7">Major facilitator superfamily (MFS) profile domain-containing protein</fullName>
    </recommendedName>
</protein>
<organism evidence="8 9">
    <name type="scientific">Verticillium longisporum</name>
    <name type="common">Verticillium dahliae var. longisporum</name>
    <dbReference type="NCBI Taxonomy" id="100787"/>
    <lineage>
        <taxon>Eukaryota</taxon>
        <taxon>Fungi</taxon>
        <taxon>Dikarya</taxon>
        <taxon>Ascomycota</taxon>
        <taxon>Pezizomycotina</taxon>
        <taxon>Sordariomycetes</taxon>
        <taxon>Hypocreomycetidae</taxon>
        <taxon>Glomerellales</taxon>
        <taxon>Plectosphaerellaceae</taxon>
        <taxon>Verticillium</taxon>
    </lineage>
</organism>